<dbReference type="Gene3D" id="3.60.10.10">
    <property type="entry name" value="Endonuclease/exonuclease/phosphatase"/>
    <property type="match status" value="1"/>
</dbReference>
<dbReference type="EMBL" id="JAPXFL010000009">
    <property type="protein sequence ID" value="KAK9501785.1"/>
    <property type="molecule type" value="Genomic_DNA"/>
</dbReference>
<dbReference type="SUPFAM" id="SSF52266">
    <property type="entry name" value="SGNH hydrolase"/>
    <property type="match status" value="1"/>
</dbReference>
<dbReference type="SUPFAM" id="SSF56219">
    <property type="entry name" value="DNase I-like"/>
    <property type="match status" value="1"/>
</dbReference>
<dbReference type="AlphaFoldDB" id="A0AAW1CUX2"/>
<dbReference type="GO" id="GO:0003824">
    <property type="term" value="F:catalytic activity"/>
    <property type="evidence" value="ECO:0007669"/>
    <property type="project" value="InterPro"/>
</dbReference>
<accession>A0AAW1CUX2</accession>
<dbReference type="InterPro" id="IPR036691">
    <property type="entry name" value="Endo/exonu/phosph_ase_sf"/>
</dbReference>
<organism evidence="3 4">
    <name type="scientific">Rhynocoris fuscipes</name>
    <dbReference type="NCBI Taxonomy" id="488301"/>
    <lineage>
        <taxon>Eukaryota</taxon>
        <taxon>Metazoa</taxon>
        <taxon>Ecdysozoa</taxon>
        <taxon>Arthropoda</taxon>
        <taxon>Hexapoda</taxon>
        <taxon>Insecta</taxon>
        <taxon>Pterygota</taxon>
        <taxon>Neoptera</taxon>
        <taxon>Paraneoptera</taxon>
        <taxon>Hemiptera</taxon>
        <taxon>Heteroptera</taxon>
        <taxon>Panheteroptera</taxon>
        <taxon>Cimicomorpha</taxon>
        <taxon>Reduviidae</taxon>
        <taxon>Harpactorinae</taxon>
        <taxon>Harpactorini</taxon>
        <taxon>Rhynocoris</taxon>
    </lineage>
</organism>
<gene>
    <name evidence="3" type="ORF">O3M35_012456</name>
</gene>
<dbReference type="PANTHER" id="PTHR33776">
    <property type="entry name" value="ENDO/EXONUCLEASE/PHOSPHATASE DOMAIN-CONTAINING PROTEIN"/>
    <property type="match status" value="1"/>
</dbReference>
<dbReference type="Gene3D" id="3.40.50.1110">
    <property type="entry name" value="SGNH hydrolase"/>
    <property type="match status" value="1"/>
</dbReference>
<comment type="caution">
    <text evidence="3">The sequence shown here is derived from an EMBL/GenBank/DDBJ whole genome shotgun (WGS) entry which is preliminary data.</text>
</comment>
<dbReference type="InterPro" id="IPR036514">
    <property type="entry name" value="SGNH_hydro_sf"/>
</dbReference>
<feature type="coiled-coil region" evidence="1">
    <location>
        <begin position="113"/>
        <end position="161"/>
    </location>
</feature>
<feature type="domain" description="Endonuclease/exonuclease/phosphatase" evidence="2">
    <location>
        <begin position="457"/>
        <end position="607"/>
    </location>
</feature>
<evidence type="ECO:0000259" key="2">
    <source>
        <dbReference type="Pfam" id="PF03372"/>
    </source>
</evidence>
<sequence length="631" mass="73254">MLTRREKITEKCSIIINRILDENYNFHNKLNDNVSNICLKLNTYRHIVQEETLSSLLESFEYILTEFNQTILQKNILEVEINTRTDTIVDLEKKVSFQRHTLNESFELQVQFDEEFKKTVSSLENENSDLKVEIDKLHSQLSNCDQLLKFLQSDIDQYKSRTVKSVSTQATPHYNRTCDFEMQTDVSGLITHETRNQMPSKATQSSTVSPFKSVNVCISASWCNYSRISIIGDSFAIGFRKFLSERLPRSCKVSANIYTDALGSYFLKTDQYLGFNKNDCIIVCAGNSDVEYNKAKHFKQQIADFCRKLSGTNVFIIGIPYNYSLPCWSIVNNEVTNTNSYLEKLCKKLSITFIDLRLLAKHMIFRYKHRFPRFSFKAISILCNNICKTIRSRILDETSPEEDCKVFFNVKTKIYDRNCNSIRLTNANHNDPYLESSYVPVKNRNIDNNNLIKIMHHNVCSVRNKLSTLEVFVCERNIDVICLTEHWLTELEMPYYVLDGYYICSSFSRKQYKGGGVMLMVRNNLTLFDISNIKALSTDKHFECAAAKLVLNNVVNLLILVVYRSPDGDIEIFFDRIIQCIDRLLSSNNCSRLLLCGDLNIDFLSRSSVRNRLYDIMYSFKIDFTINEPTR</sequence>
<keyword evidence="1" id="KW-0175">Coiled coil</keyword>
<dbReference type="Proteomes" id="UP001461498">
    <property type="component" value="Unassembled WGS sequence"/>
</dbReference>
<name>A0AAW1CUX2_9HEMI</name>
<protein>
    <recommendedName>
        <fullName evidence="2">Endonuclease/exonuclease/phosphatase domain-containing protein</fullName>
    </recommendedName>
</protein>
<proteinExistence type="predicted"/>
<evidence type="ECO:0000313" key="4">
    <source>
        <dbReference type="Proteomes" id="UP001461498"/>
    </source>
</evidence>
<dbReference type="Pfam" id="PF03372">
    <property type="entry name" value="Exo_endo_phos"/>
    <property type="match status" value="1"/>
</dbReference>
<dbReference type="PANTHER" id="PTHR33776:SF4">
    <property type="entry name" value="ENDONUCLEASE_EXONUCLEASE_PHOSPHATASE DOMAIN-CONTAINING PROTEIN"/>
    <property type="match status" value="1"/>
</dbReference>
<keyword evidence="4" id="KW-1185">Reference proteome</keyword>
<evidence type="ECO:0000256" key="1">
    <source>
        <dbReference type="SAM" id="Coils"/>
    </source>
</evidence>
<evidence type="ECO:0000313" key="3">
    <source>
        <dbReference type="EMBL" id="KAK9501785.1"/>
    </source>
</evidence>
<dbReference type="InterPro" id="IPR005135">
    <property type="entry name" value="Endo/exonuclease/phosphatase"/>
</dbReference>
<reference evidence="3 4" key="1">
    <citation type="submission" date="2022-12" db="EMBL/GenBank/DDBJ databases">
        <title>Chromosome-level genome assembly of true bugs.</title>
        <authorList>
            <person name="Ma L."/>
            <person name="Li H."/>
        </authorList>
    </citation>
    <scope>NUCLEOTIDE SEQUENCE [LARGE SCALE GENOMIC DNA]</scope>
    <source>
        <strain evidence="3">Lab_2022b</strain>
    </source>
</reference>